<evidence type="ECO:0000313" key="2">
    <source>
        <dbReference type="Proteomes" id="UP000735302"/>
    </source>
</evidence>
<name>A0AAV4AYH9_9GAST</name>
<dbReference type="AlphaFoldDB" id="A0AAV4AYH9"/>
<organism evidence="1 2">
    <name type="scientific">Plakobranchus ocellatus</name>
    <dbReference type="NCBI Taxonomy" id="259542"/>
    <lineage>
        <taxon>Eukaryota</taxon>
        <taxon>Metazoa</taxon>
        <taxon>Spiralia</taxon>
        <taxon>Lophotrochozoa</taxon>
        <taxon>Mollusca</taxon>
        <taxon>Gastropoda</taxon>
        <taxon>Heterobranchia</taxon>
        <taxon>Euthyneura</taxon>
        <taxon>Panpulmonata</taxon>
        <taxon>Sacoglossa</taxon>
        <taxon>Placobranchoidea</taxon>
        <taxon>Plakobranchidae</taxon>
        <taxon>Plakobranchus</taxon>
    </lineage>
</organism>
<dbReference type="EMBL" id="BLXT01004484">
    <property type="protein sequence ID" value="GFO13311.1"/>
    <property type="molecule type" value="Genomic_DNA"/>
</dbReference>
<evidence type="ECO:0000313" key="1">
    <source>
        <dbReference type="EMBL" id="GFO13311.1"/>
    </source>
</evidence>
<proteinExistence type="predicted"/>
<dbReference type="Proteomes" id="UP000735302">
    <property type="component" value="Unassembled WGS sequence"/>
</dbReference>
<sequence length="120" mass="14341">MSFSNFFQRLGCLRRKYHIEVDACVKRVYNHARKILMALKQRIKADVNRMEKMHMVKRPERHTDWVSRAYDGCCCCKTTEDRVIIYDPKELDNAIKRDKFSSPDPTEIRTCEIFTKFDTT</sequence>
<gene>
    <name evidence="1" type="ORF">PoB_003981600</name>
</gene>
<keyword evidence="2" id="KW-1185">Reference proteome</keyword>
<accession>A0AAV4AYH9</accession>
<comment type="caution">
    <text evidence="1">The sequence shown here is derived from an EMBL/GenBank/DDBJ whole genome shotgun (WGS) entry which is preliminary data.</text>
</comment>
<protein>
    <submittedName>
        <fullName evidence="1">Uncharacterized protein</fullName>
    </submittedName>
</protein>
<reference evidence="1 2" key="1">
    <citation type="journal article" date="2021" name="Elife">
        <title>Chloroplast acquisition without the gene transfer in kleptoplastic sea slugs, Plakobranchus ocellatus.</title>
        <authorList>
            <person name="Maeda T."/>
            <person name="Takahashi S."/>
            <person name="Yoshida T."/>
            <person name="Shimamura S."/>
            <person name="Takaki Y."/>
            <person name="Nagai Y."/>
            <person name="Toyoda A."/>
            <person name="Suzuki Y."/>
            <person name="Arimoto A."/>
            <person name="Ishii H."/>
            <person name="Satoh N."/>
            <person name="Nishiyama T."/>
            <person name="Hasebe M."/>
            <person name="Maruyama T."/>
            <person name="Minagawa J."/>
            <person name="Obokata J."/>
            <person name="Shigenobu S."/>
        </authorList>
    </citation>
    <scope>NUCLEOTIDE SEQUENCE [LARGE SCALE GENOMIC DNA]</scope>
</reference>